<evidence type="ECO:0000256" key="6">
    <source>
        <dbReference type="RuleBase" id="RU003943"/>
    </source>
</evidence>
<evidence type="ECO:0000313" key="8">
    <source>
        <dbReference type="EMBL" id="MBC5785580.1"/>
    </source>
</evidence>
<dbReference type="PANTHER" id="PTHR30477">
    <property type="entry name" value="ABC-TRANSPORTER METAL-BINDING PROTEIN"/>
    <property type="match status" value="1"/>
</dbReference>
<reference evidence="8" key="1">
    <citation type="submission" date="2020-08" db="EMBL/GenBank/DDBJ databases">
        <title>Ramlibacter sp. USB13 16S ribosomal RNA gene genome sequencing and assembly.</title>
        <authorList>
            <person name="Kang M."/>
        </authorList>
    </citation>
    <scope>NUCLEOTIDE SEQUENCE</scope>
    <source>
        <strain evidence="8">USB13</strain>
    </source>
</reference>
<feature type="transmembrane region" description="Helical" evidence="7">
    <location>
        <begin position="138"/>
        <end position="157"/>
    </location>
</feature>
<comment type="subcellular location">
    <subcellularLocation>
        <location evidence="6">Cell membrane</location>
        <topology evidence="6">Multi-pass membrane protein</topology>
    </subcellularLocation>
    <subcellularLocation>
        <location evidence="1">Membrane</location>
        <topology evidence="1">Multi-pass membrane protein</topology>
    </subcellularLocation>
</comment>
<dbReference type="SUPFAM" id="SSF81345">
    <property type="entry name" value="ABC transporter involved in vitamin B12 uptake, BtuC"/>
    <property type="match status" value="1"/>
</dbReference>
<comment type="similarity">
    <text evidence="2 6">Belongs to the ABC-3 integral membrane protein family.</text>
</comment>
<keyword evidence="6" id="KW-0813">Transport</keyword>
<evidence type="ECO:0000256" key="1">
    <source>
        <dbReference type="ARBA" id="ARBA00004141"/>
    </source>
</evidence>
<proteinExistence type="inferred from homology"/>
<comment type="caution">
    <text evidence="8">The sequence shown here is derived from an EMBL/GenBank/DDBJ whole genome shotgun (WGS) entry which is preliminary data.</text>
</comment>
<accession>A0A923MUU1</accession>
<dbReference type="PANTHER" id="PTHR30477:SF19">
    <property type="entry name" value="METAL ABC TRANSPORTER PERMEASE"/>
    <property type="match status" value="1"/>
</dbReference>
<feature type="transmembrane region" description="Helical" evidence="7">
    <location>
        <begin position="65"/>
        <end position="84"/>
    </location>
</feature>
<keyword evidence="5 7" id="KW-0472">Membrane</keyword>
<organism evidence="8 9">
    <name type="scientific">Ramlibacter cellulosilyticus</name>
    <dbReference type="NCBI Taxonomy" id="2764187"/>
    <lineage>
        <taxon>Bacteria</taxon>
        <taxon>Pseudomonadati</taxon>
        <taxon>Pseudomonadota</taxon>
        <taxon>Betaproteobacteria</taxon>
        <taxon>Burkholderiales</taxon>
        <taxon>Comamonadaceae</taxon>
        <taxon>Ramlibacter</taxon>
    </lineage>
</organism>
<gene>
    <name evidence="8" type="ORF">H8N03_21750</name>
</gene>
<keyword evidence="4 7" id="KW-1133">Transmembrane helix</keyword>
<dbReference type="GO" id="GO:0043190">
    <property type="term" value="C:ATP-binding cassette (ABC) transporter complex"/>
    <property type="evidence" value="ECO:0007669"/>
    <property type="project" value="InterPro"/>
</dbReference>
<feature type="transmembrane region" description="Helical" evidence="7">
    <location>
        <begin position="163"/>
        <end position="194"/>
    </location>
</feature>
<dbReference type="InterPro" id="IPR001626">
    <property type="entry name" value="ABC_TroCD"/>
</dbReference>
<feature type="transmembrane region" description="Helical" evidence="7">
    <location>
        <begin position="12"/>
        <end position="30"/>
    </location>
</feature>
<dbReference type="EMBL" id="JACORT010000011">
    <property type="protein sequence ID" value="MBC5785580.1"/>
    <property type="molecule type" value="Genomic_DNA"/>
</dbReference>
<name>A0A923MUU1_9BURK</name>
<dbReference type="GO" id="GO:0010043">
    <property type="term" value="P:response to zinc ion"/>
    <property type="evidence" value="ECO:0007669"/>
    <property type="project" value="TreeGrafter"/>
</dbReference>
<dbReference type="RefSeq" id="WP_187078326.1">
    <property type="nucleotide sequence ID" value="NZ_JACORT010000011.1"/>
</dbReference>
<evidence type="ECO:0000256" key="5">
    <source>
        <dbReference type="ARBA" id="ARBA00023136"/>
    </source>
</evidence>
<evidence type="ECO:0000256" key="7">
    <source>
        <dbReference type="SAM" id="Phobius"/>
    </source>
</evidence>
<feature type="transmembrane region" description="Helical" evidence="7">
    <location>
        <begin position="231"/>
        <end position="247"/>
    </location>
</feature>
<dbReference type="GO" id="GO:0055085">
    <property type="term" value="P:transmembrane transport"/>
    <property type="evidence" value="ECO:0007669"/>
    <property type="project" value="InterPro"/>
</dbReference>
<feature type="transmembrane region" description="Helical" evidence="7">
    <location>
        <begin position="36"/>
        <end position="58"/>
    </location>
</feature>
<sequence>MTLGPLDFGILWPALVAGLLVLVTHVPLGAQVLDRGIVFIDLAIAQIAALGVIAADAIGLPEHGLAVQAAAVGAALLGAALLTWTERRVARYQEALIGVLFVLAACAGILLLAHNPRGGEHLKDLLAGQILWVGPRQLLVLGAVTAVLALALALGWTRRLGAFGFYGAFAVAVTASVQLVGVYLVFTSLIVPALATLRWEGRKRLALAYGVGALGYAVGLALSALWDLPSGPTIVCVLAILALVLSLKPQRA</sequence>
<evidence type="ECO:0000256" key="2">
    <source>
        <dbReference type="ARBA" id="ARBA00008034"/>
    </source>
</evidence>
<keyword evidence="9" id="KW-1185">Reference proteome</keyword>
<evidence type="ECO:0000256" key="3">
    <source>
        <dbReference type="ARBA" id="ARBA00022692"/>
    </source>
</evidence>
<dbReference type="AlphaFoldDB" id="A0A923MUU1"/>
<dbReference type="Proteomes" id="UP000608513">
    <property type="component" value="Unassembled WGS sequence"/>
</dbReference>
<evidence type="ECO:0000256" key="4">
    <source>
        <dbReference type="ARBA" id="ARBA00022989"/>
    </source>
</evidence>
<dbReference type="InterPro" id="IPR037294">
    <property type="entry name" value="ABC_BtuC-like"/>
</dbReference>
<keyword evidence="3 6" id="KW-0812">Transmembrane</keyword>
<evidence type="ECO:0000313" key="9">
    <source>
        <dbReference type="Proteomes" id="UP000608513"/>
    </source>
</evidence>
<dbReference type="Pfam" id="PF00950">
    <property type="entry name" value="ABC-3"/>
    <property type="match status" value="2"/>
</dbReference>
<feature type="transmembrane region" description="Helical" evidence="7">
    <location>
        <begin position="96"/>
        <end position="113"/>
    </location>
</feature>
<protein>
    <submittedName>
        <fullName evidence="8">Metal ABC transporter permease</fullName>
    </submittedName>
</protein>